<name>A0ABR7Z3B3_9PSED</name>
<dbReference type="Gene3D" id="1.20.1560.10">
    <property type="entry name" value="ABC transporter type 1, transmembrane domain"/>
    <property type="match status" value="1"/>
</dbReference>
<feature type="domain" description="ABC transmembrane type-1" evidence="9">
    <location>
        <begin position="20"/>
        <end position="301"/>
    </location>
</feature>
<dbReference type="PANTHER" id="PTHR43394:SF1">
    <property type="entry name" value="ATP-BINDING CASSETTE SUB-FAMILY B MEMBER 10, MITOCHONDRIAL"/>
    <property type="match status" value="1"/>
</dbReference>
<comment type="subcellular location">
    <subcellularLocation>
        <location evidence="1">Cell membrane</location>
        <topology evidence="1">Multi-pass membrane protein</topology>
    </subcellularLocation>
</comment>
<dbReference type="PROSITE" id="PS50893">
    <property type="entry name" value="ABC_TRANSPORTER_2"/>
    <property type="match status" value="1"/>
</dbReference>
<keyword evidence="5 7" id="KW-1133">Transmembrane helix</keyword>
<dbReference type="Pfam" id="PF00664">
    <property type="entry name" value="ABC_membrane"/>
    <property type="match status" value="1"/>
</dbReference>
<evidence type="ECO:0000259" key="8">
    <source>
        <dbReference type="PROSITE" id="PS50893"/>
    </source>
</evidence>
<feature type="domain" description="ABC transporter" evidence="8">
    <location>
        <begin position="335"/>
        <end position="568"/>
    </location>
</feature>
<evidence type="ECO:0000313" key="10">
    <source>
        <dbReference type="EMBL" id="MBD1599990.1"/>
    </source>
</evidence>
<keyword evidence="4 10" id="KW-0067">ATP-binding</keyword>
<dbReference type="PROSITE" id="PS50929">
    <property type="entry name" value="ABC_TM1F"/>
    <property type="match status" value="1"/>
</dbReference>
<dbReference type="PROSITE" id="PS00211">
    <property type="entry name" value="ABC_TRANSPORTER_1"/>
    <property type="match status" value="1"/>
</dbReference>
<dbReference type="InterPro" id="IPR003439">
    <property type="entry name" value="ABC_transporter-like_ATP-bd"/>
</dbReference>
<dbReference type="CDD" id="cd18548">
    <property type="entry name" value="ABC_6TM_Tm287_like"/>
    <property type="match status" value="1"/>
</dbReference>
<evidence type="ECO:0000313" key="11">
    <source>
        <dbReference type="Proteomes" id="UP000805841"/>
    </source>
</evidence>
<gene>
    <name evidence="10" type="ORF">HAQ05_14935</name>
</gene>
<reference evidence="10 11" key="1">
    <citation type="journal article" date="2020" name="Insects">
        <title>Bacteria Belonging to Pseudomonas typographi sp. nov. from the Bark Beetle Ips typographus Have Genomic Potential to Aid in the Host Ecology.</title>
        <authorList>
            <person name="Peral-Aranega E."/>
            <person name="Saati-Santamaria Z."/>
            <person name="Kolarik M."/>
            <person name="Rivas R."/>
            <person name="Garcia-Fraile P."/>
        </authorList>
    </citation>
    <scope>NUCLEOTIDE SEQUENCE [LARGE SCALE GENOMIC DNA]</scope>
    <source>
        <strain evidence="10 11">CA3A</strain>
    </source>
</reference>
<sequence>MARFSILLPYLRPHRRSLSIAFGLMLCEALVELSYPLFMLQLIDRGVLTHDQRQVLLWGSSMVILALFSFACGITSTFYAADGGQSFARDLRAALFSRLAFAPLAAFQRLSTASLLTRLTSDTNQLQNAVFMCVRLYLRAPLIILGAVVLALAVDSTLAAVLALATPLIGFALSWTLGRGLRLFRLAQEQLDRLTSLLRENFNGMQLIRAYGRGEHEQLRFIGAAEALRRRATQAMQLSEMVVPALILLLNLCTLAILWGGSRRIMNHGISPGEVVAILNYTARIIGEFAFLSMILTNLSMARSALGRVSEVLDGETEAGLEEPPQRQPCAAPAVTSTHLGFAYPGQGQQVLRNVSFAVQPGHTAVILGATGSGKTSLLQLLARLHDTDEGQLCFDGQDIQGVPLATLRQRIGYVTQAPMLVSGSIADNLRWGKRDATLAELAEAAKKAQIHELILSLPDGYDTVLQAHGGNLSGGQKQRLCVARALLRQPDLLLLDDCTSALDAHTEAALLNVINGLPCTTLLVTQKISAARRADTVLLLEGGQLTAQGTHAELLEKSTVYRQIVESQSRNAGVALSA</sequence>
<proteinExistence type="predicted"/>
<accession>A0ABR7Z3B3</accession>
<dbReference type="EMBL" id="JAAOCA010000018">
    <property type="protein sequence ID" value="MBD1599990.1"/>
    <property type="molecule type" value="Genomic_DNA"/>
</dbReference>
<keyword evidence="3" id="KW-0547">Nucleotide-binding</keyword>
<feature type="transmembrane region" description="Helical" evidence="7">
    <location>
        <begin position="20"/>
        <end position="43"/>
    </location>
</feature>
<dbReference type="InterPro" id="IPR011527">
    <property type="entry name" value="ABC1_TM_dom"/>
</dbReference>
<evidence type="ECO:0000256" key="1">
    <source>
        <dbReference type="ARBA" id="ARBA00004651"/>
    </source>
</evidence>
<dbReference type="PANTHER" id="PTHR43394">
    <property type="entry name" value="ATP-DEPENDENT PERMEASE MDL1, MITOCHONDRIAL"/>
    <property type="match status" value="1"/>
</dbReference>
<dbReference type="Pfam" id="PF00005">
    <property type="entry name" value="ABC_tran"/>
    <property type="match status" value="1"/>
</dbReference>
<evidence type="ECO:0000256" key="6">
    <source>
        <dbReference type="ARBA" id="ARBA00023136"/>
    </source>
</evidence>
<dbReference type="InterPro" id="IPR036640">
    <property type="entry name" value="ABC1_TM_sf"/>
</dbReference>
<evidence type="ECO:0000256" key="7">
    <source>
        <dbReference type="SAM" id="Phobius"/>
    </source>
</evidence>
<dbReference type="Gene3D" id="3.40.50.300">
    <property type="entry name" value="P-loop containing nucleotide triphosphate hydrolases"/>
    <property type="match status" value="1"/>
</dbReference>
<dbReference type="SUPFAM" id="SSF52540">
    <property type="entry name" value="P-loop containing nucleoside triphosphate hydrolases"/>
    <property type="match status" value="1"/>
</dbReference>
<feature type="transmembrane region" description="Helical" evidence="7">
    <location>
        <begin position="55"/>
        <end position="81"/>
    </location>
</feature>
<dbReference type="InterPro" id="IPR027417">
    <property type="entry name" value="P-loop_NTPase"/>
</dbReference>
<keyword evidence="11" id="KW-1185">Reference proteome</keyword>
<dbReference type="SMART" id="SM00382">
    <property type="entry name" value="AAA"/>
    <property type="match status" value="1"/>
</dbReference>
<dbReference type="Proteomes" id="UP000805841">
    <property type="component" value="Unassembled WGS sequence"/>
</dbReference>
<feature type="transmembrane region" description="Helical" evidence="7">
    <location>
        <begin position="238"/>
        <end position="261"/>
    </location>
</feature>
<dbReference type="InterPro" id="IPR039421">
    <property type="entry name" value="Type_1_exporter"/>
</dbReference>
<comment type="caution">
    <text evidence="10">The sequence shown here is derived from an EMBL/GenBank/DDBJ whole genome shotgun (WGS) entry which is preliminary data.</text>
</comment>
<evidence type="ECO:0000259" key="9">
    <source>
        <dbReference type="PROSITE" id="PS50929"/>
    </source>
</evidence>
<protein>
    <submittedName>
        <fullName evidence="10">ABC transporter ATP-binding protein</fullName>
    </submittedName>
</protein>
<feature type="transmembrane region" description="Helical" evidence="7">
    <location>
        <begin position="136"/>
        <end position="154"/>
    </location>
</feature>
<evidence type="ECO:0000256" key="5">
    <source>
        <dbReference type="ARBA" id="ARBA00022989"/>
    </source>
</evidence>
<evidence type="ECO:0000256" key="2">
    <source>
        <dbReference type="ARBA" id="ARBA00022692"/>
    </source>
</evidence>
<dbReference type="GO" id="GO:0005524">
    <property type="term" value="F:ATP binding"/>
    <property type="evidence" value="ECO:0007669"/>
    <property type="project" value="UniProtKB-KW"/>
</dbReference>
<evidence type="ECO:0000256" key="4">
    <source>
        <dbReference type="ARBA" id="ARBA00022840"/>
    </source>
</evidence>
<feature type="transmembrane region" description="Helical" evidence="7">
    <location>
        <begin position="160"/>
        <end position="178"/>
    </location>
</feature>
<keyword evidence="2 7" id="KW-0812">Transmembrane</keyword>
<dbReference type="InterPro" id="IPR003593">
    <property type="entry name" value="AAA+_ATPase"/>
</dbReference>
<dbReference type="RefSeq" id="WP_190421922.1">
    <property type="nucleotide sequence ID" value="NZ_JAAOCA010000018.1"/>
</dbReference>
<keyword evidence="6 7" id="KW-0472">Membrane</keyword>
<organism evidence="10 11">
    <name type="scientific">Pseudomonas typographi</name>
    <dbReference type="NCBI Taxonomy" id="2715964"/>
    <lineage>
        <taxon>Bacteria</taxon>
        <taxon>Pseudomonadati</taxon>
        <taxon>Pseudomonadota</taxon>
        <taxon>Gammaproteobacteria</taxon>
        <taxon>Pseudomonadales</taxon>
        <taxon>Pseudomonadaceae</taxon>
        <taxon>Pseudomonas</taxon>
    </lineage>
</organism>
<dbReference type="SUPFAM" id="SSF90123">
    <property type="entry name" value="ABC transporter transmembrane region"/>
    <property type="match status" value="1"/>
</dbReference>
<dbReference type="InterPro" id="IPR017871">
    <property type="entry name" value="ABC_transporter-like_CS"/>
</dbReference>
<evidence type="ECO:0000256" key="3">
    <source>
        <dbReference type="ARBA" id="ARBA00022741"/>
    </source>
</evidence>